<evidence type="ECO:0000313" key="4">
    <source>
        <dbReference type="Proteomes" id="UP000254069"/>
    </source>
</evidence>
<organism evidence="3 4">
    <name type="scientific">Shewanella algae</name>
    <dbReference type="NCBI Taxonomy" id="38313"/>
    <lineage>
        <taxon>Bacteria</taxon>
        <taxon>Pseudomonadati</taxon>
        <taxon>Pseudomonadota</taxon>
        <taxon>Gammaproteobacteria</taxon>
        <taxon>Alteromonadales</taxon>
        <taxon>Shewanellaceae</taxon>
        <taxon>Shewanella</taxon>
    </lineage>
</organism>
<dbReference type="Proteomes" id="UP000825078">
    <property type="component" value="Chromosome"/>
</dbReference>
<keyword evidence="1" id="KW-0175">Coiled coil</keyword>
<sequence>MFPEYRDLITNLKSSDSHFQKLFDEHNLLDKEIKNKEQQLSSEYTQEVKEMKKRKLELKEQLYDILKANG</sequence>
<dbReference type="RefSeq" id="WP_025011556.1">
    <property type="nucleotide sequence ID" value="NZ_AP024609.1"/>
</dbReference>
<dbReference type="EMBL" id="AP024613">
    <property type="protein sequence ID" value="BCV46774.1"/>
    <property type="molecule type" value="Genomic_DNA"/>
</dbReference>
<dbReference type="Gene3D" id="6.10.280.50">
    <property type="match status" value="1"/>
</dbReference>
<evidence type="ECO:0000313" key="2">
    <source>
        <dbReference type="EMBL" id="BCV46774.1"/>
    </source>
</evidence>
<dbReference type="STRING" id="38313.GCA_000947195_03934"/>
<proteinExistence type="predicted"/>
<gene>
    <name evidence="3" type="ORF">NCTC10738_02157</name>
    <name evidence="2" type="ORF">TUM17379_37920</name>
</gene>
<dbReference type="EMBL" id="UGYO01000001">
    <property type="protein sequence ID" value="SUI71583.1"/>
    <property type="molecule type" value="Genomic_DNA"/>
</dbReference>
<dbReference type="InterPro" id="IPR007420">
    <property type="entry name" value="DUF465"/>
</dbReference>
<accession>A0A2T3H3C1</accession>
<feature type="coiled-coil region" evidence="1">
    <location>
        <begin position="19"/>
        <end position="61"/>
    </location>
</feature>
<dbReference type="KEGG" id="salg:BS332_04820"/>
<dbReference type="GeneID" id="93810935"/>
<accession>A0A380A1Q7</accession>
<dbReference type="AlphaFoldDB" id="A0A2T3H3C1"/>
<dbReference type="Proteomes" id="UP000254069">
    <property type="component" value="Unassembled WGS sequence"/>
</dbReference>
<evidence type="ECO:0000256" key="1">
    <source>
        <dbReference type="SAM" id="Coils"/>
    </source>
</evidence>
<reference evidence="2" key="2">
    <citation type="submission" date="2021-05" db="EMBL/GenBank/DDBJ databases">
        <title>Molecular characterization for Shewanella algae harboring chromosomal blaOXA-55-like strains isolated from clinical and environment sample.</title>
        <authorList>
            <person name="Ohama Y."/>
            <person name="Aoki K."/>
            <person name="Harada S."/>
            <person name="Moriya K."/>
            <person name="Ishii Y."/>
            <person name="Tateda K."/>
        </authorList>
    </citation>
    <scope>NUCLEOTIDE SEQUENCE</scope>
    <source>
        <strain evidence="2">TUM17379</strain>
    </source>
</reference>
<keyword evidence="4" id="KW-1185">Reference proteome</keyword>
<reference evidence="3 4" key="1">
    <citation type="submission" date="2018-06" db="EMBL/GenBank/DDBJ databases">
        <authorList>
            <consortium name="Pathogen Informatics"/>
            <person name="Doyle S."/>
        </authorList>
    </citation>
    <scope>NUCLEOTIDE SEQUENCE [LARGE SCALE GENOMIC DNA]</scope>
    <source>
        <strain evidence="3 4">NCTC10738</strain>
    </source>
</reference>
<name>A0A2T3H3C1_9GAMM</name>
<dbReference type="InterPro" id="IPR038444">
    <property type="entry name" value="DUF465_sf"/>
</dbReference>
<dbReference type="Pfam" id="PF04325">
    <property type="entry name" value="DUF465"/>
    <property type="match status" value="1"/>
</dbReference>
<protein>
    <submittedName>
        <fullName evidence="3">Uncharacterized protein conserved in bacteria</fullName>
    </submittedName>
</protein>
<evidence type="ECO:0000313" key="3">
    <source>
        <dbReference type="EMBL" id="SUI71583.1"/>
    </source>
</evidence>